<feature type="transmembrane region" description="Helical" evidence="1">
    <location>
        <begin position="36"/>
        <end position="56"/>
    </location>
</feature>
<keyword evidence="1" id="KW-0472">Membrane</keyword>
<accession>A0AAE4ATW3</accession>
<feature type="transmembrane region" description="Helical" evidence="1">
    <location>
        <begin position="118"/>
        <end position="137"/>
    </location>
</feature>
<dbReference type="AlphaFoldDB" id="A0AAE4ATW3"/>
<reference evidence="2" key="1">
    <citation type="submission" date="2023-07" db="EMBL/GenBank/DDBJ databases">
        <title>Genomic Encyclopedia of Type Strains, Phase IV (KMG-IV): sequencing the most valuable type-strain genomes for metagenomic binning, comparative biology and taxonomic classification.</title>
        <authorList>
            <person name="Goeker M."/>
        </authorList>
    </citation>
    <scope>NUCLEOTIDE SEQUENCE</scope>
    <source>
        <strain evidence="2">DSM 21202</strain>
    </source>
</reference>
<evidence type="ECO:0000256" key="1">
    <source>
        <dbReference type="SAM" id="Phobius"/>
    </source>
</evidence>
<proteinExistence type="predicted"/>
<keyword evidence="1" id="KW-1133">Transmembrane helix</keyword>
<keyword evidence="3" id="KW-1185">Reference proteome</keyword>
<evidence type="ECO:0000313" key="3">
    <source>
        <dbReference type="Proteomes" id="UP001229244"/>
    </source>
</evidence>
<dbReference type="RefSeq" id="WP_306886531.1">
    <property type="nucleotide sequence ID" value="NZ_JAUSUL010000003.1"/>
</dbReference>
<feature type="transmembrane region" description="Helical" evidence="1">
    <location>
        <begin position="143"/>
        <end position="162"/>
    </location>
</feature>
<evidence type="ECO:0000313" key="2">
    <source>
        <dbReference type="EMBL" id="MDQ0316650.1"/>
    </source>
</evidence>
<keyword evidence="1" id="KW-0812">Transmembrane</keyword>
<feature type="transmembrane region" description="Helical" evidence="1">
    <location>
        <begin position="169"/>
        <end position="188"/>
    </location>
</feature>
<gene>
    <name evidence="2" type="ORF">J2S73_003126</name>
</gene>
<comment type="caution">
    <text evidence="2">The sequence shown here is derived from an EMBL/GenBank/DDBJ whole genome shotgun (WGS) entry which is preliminary data.</text>
</comment>
<feature type="transmembrane region" description="Helical" evidence="1">
    <location>
        <begin position="76"/>
        <end position="98"/>
    </location>
</feature>
<protein>
    <submittedName>
        <fullName evidence="2">Uncharacterized protein</fullName>
    </submittedName>
</protein>
<sequence length="198" mass="21549">MIPTREEIGRSLGGAWALFLNRREGMQAFDVSIDGFFRSFGAIFLLLPPYAISVLAEARLLQVGGAASVEAFPMGWFFAWKMLGLAIDWIALPVVLVILARPLGFGPRYIPFVVARNWASPISLSLSVLPAILFASGLVGQEFAAILFLIVIVVVVRYQYLITRIALELAIAPTIGIVVLDLLLSLVIGESVNRMAGF</sequence>
<dbReference type="Proteomes" id="UP001229244">
    <property type="component" value="Unassembled WGS sequence"/>
</dbReference>
<dbReference type="EMBL" id="JAUSUL010000003">
    <property type="protein sequence ID" value="MDQ0316650.1"/>
    <property type="molecule type" value="Genomic_DNA"/>
</dbReference>
<organism evidence="2 3">
    <name type="scientific">Amorphus orientalis</name>
    <dbReference type="NCBI Taxonomy" id="649198"/>
    <lineage>
        <taxon>Bacteria</taxon>
        <taxon>Pseudomonadati</taxon>
        <taxon>Pseudomonadota</taxon>
        <taxon>Alphaproteobacteria</taxon>
        <taxon>Hyphomicrobiales</taxon>
        <taxon>Amorphaceae</taxon>
        <taxon>Amorphus</taxon>
    </lineage>
</organism>
<name>A0AAE4ATW3_9HYPH</name>